<dbReference type="PROSITE" id="PS00107">
    <property type="entry name" value="PROTEIN_KINASE_ATP"/>
    <property type="match status" value="1"/>
</dbReference>
<dbReference type="PANTHER" id="PTHR48011:SF56">
    <property type="entry name" value="PROTEIN KINASE DOMAIN-CONTAINING PROTEIN"/>
    <property type="match status" value="1"/>
</dbReference>
<evidence type="ECO:0000256" key="6">
    <source>
        <dbReference type="RuleBase" id="RU000304"/>
    </source>
</evidence>
<evidence type="ECO:0000256" key="4">
    <source>
        <dbReference type="ARBA" id="ARBA00022840"/>
    </source>
</evidence>
<reference evidence="8 9" key="1">
    <citation type="submission" date="2019-06" db="EMBL/GenBank/DDBJ databases">
        <title>A chromosomal-level reference genome of Carpinus fangiana (Coryloideae, Betulaceae).</title>
        <authorList>
            <person name="Yang X."/>
            <person name="Wang Z."/>
            <person name="Zhang L."/>
            <person name="Hao G."/>
            <person name="Liu J."/>
            <person name="Yang Y."/>
        </authorList>
    </citation>
    <scope>NUCLEOTIDE SEQUENCE [LARGE SCALE GENOMIC DNA]</scope>
    <source>
        <strain evidence="8">Cfa_2016G</strain>
        <tissue evidence="8">Leaf</tissue>
    </source>
</reference>
<dbReference type="InterPro" id="IPR011009">
    <property type="entry name" value="Kinase-like_dom_sf"/>
</dbReference>
<organism evidence="8 9">
    <name type="scientific">Carpinus fangiana</name>
    <dbReference type="NCBI Taxonomy" id="176857"/>
    <lineage>
        <taxon>Eukaryota</taxon>
        <taxon>Viridiplantae</taxon>
        <taxon>Streptophyta</taxon>
        <taxon>Embryophyta</taxon>
        <taxon>Tracheophyta</taxon>
        <taxon>Spermatophyta</taxon>
        <taxon>Magnoliopsida</taxon>
        <taxon>eudicotyledons</taxon>
        <taxon>Gunneridae</taxon>
        <taxon>Pentapetalae</taxon>
        <taxon>rosids</taxon>
        <taxon>fabids</taxon>
        <taxon>Fagales</taxon>
        <taxon>Betulaceae</taxon>
        <taxon>Carpinus</taxon>
    </lineage>
</organism>
<dbReference type="InterPro" id="IPR000719">
    <property type="entry name" value="Prot_kinase_dom"/>
</dbReference>
<protein>
    <recommendedName>
        <fullName evidence="7">Protein kinase domain-containing protein</fullName>
    </recommendedName>
</protein>
<sequence>MKRKAEDVVFGHGKSWVRGQVIGKGSFGSVFLATSKKPGSRFSCFPSSMAVKSAKVSVSASLQKEKEVLDNVRGCPYVIDCFGEEITIQEDGEMVYNLLLEYASGGTLGDSIKKSGGCGLPESDVKRYTKSILKGLRHIHDCGYVHCDLKPENVLLVPTTNSSGNFVAKIGDFGLAKRSAQSKKRRFDLDLYLRGTPLYLAPETVIERVQELPSDIWALGCVVCQMLTGKSPWERAEVLNTEDLLRLIGDQRELRKIPSGISEEARGFLKACLMRKPMFRFTVEKLMDHTFLAGVGEHDDEVRDEGLLDVHDEELLAASSSSWTETDSELSGSSFLDDWSLVSDGDEDDSAFCSWPKEVEDVEVQFDGSSDKDVSLLGSLNCLTPTLPIG</sequence>
<gene>
    <name evidence="8" type="ORF">FH972_003483</name>
</gene>
<evidence type="ECO:0000313" key="8">
    <source>
        <dbReference type="EMBL" id="KAE7998995.1"/>
    </source>
</evidence>
<name>A0A5N6QIL4_9ROSI</name>
<keyword evidence="3" id="KW-0418">Kinase</keyword>
<dbReference type="SUPFAM" id="SSF56112">
    <property type="entry name" value="Protein kinase-like (PK-like)"/>
    <property type="match status" value="1"/>
</dbReference>
<evidence type="ECO:0000256" key="2">
    <source>
        <dbReference type="ARBA" id="ARBA00022741"/>
    </source>
</evidence>
<dbReference type="Pfam" id="PF00069">
    <property type="entry name" value="Pkinase"/>
    <property type="match status" value="1"/>
</dbReference>
<feature type="domain" description="Protein kinase" evidence="7">
    <location>
        <begin position="16"/>
        <end position="292"/>
    </location>
</feature>
<evidence type="ECO:0000256" key="3">
    <source>
        <dbReference type="ARBA" id="ARBA00022777"/>
    </source>
</evidence>
<dbReference type="Proteomes" id="UP000327013">
    <property type="component" value="Chromosome 1"/>
</dbReference>
<comment type="similarity">
    <text evidence="6">Belongs to the protein kinase superfamily.</text>
</comment>
<dbReference type="Gene3D" id="1.10.510.10">
    <property type="entry name" value="Transferase(Phosphotransferase) domain 1"/>
    <property type="match status" value="1"/>
</dbReference>
<proteinExistence type="inferred from homology"/>
<dbReference type="SMART" id="SM00220">
    <property type="entry name" value="S_TKc"/>
    <property type="match status" value="1"/>
</dbReference>
<evidence type="ECO:0000256" key="5">
    <source>
        <dbReference type="PROSITE-ProRule" id="PRU10141"/>
    </source>
</evidence>
<dbReference type="PANTHER" id="PTHR48011">
    <property type="entry name" value="CCR4-NOT TRANSCRIPTIONAL COMPLEX SUBUNIT CAF120-RELATED"/>
    <property type="match status" value="1"/>
</dbReference>
<dbReference type="PROSITE" id="PS00108">
    <property type="entry name" value="PROTEIN_KINASE_ST"/>
    <property type="match status" value="1"/>
</dbReference>
<dbReference type="OrthoDB" id="8693905at2759"/>
<dbReference type="AlphaFoldDB" id="A0A5N6QIL4"/>
<keyword evidence="6" id="KW-0723">Serine/threonine-protein kinase</keyword>
<keyword evidence="9" id="KW-1185">Reference proteome</keyword>
<dbReference type="GO" id="GO:0007165">
    <property type="term" value="P:signal transduction"/>
    <property type="evidence" value="ECO:0007669"/>
    <property type="project" value="TreeGrafter"/>
</dbReference>
<accession>A0A5N6QIL4</accession>
<dbReference type="InterPro" id="IPR008271">
    <property type="entry name" value="Ser/Thr_kinase_AS"/>
</dbReference>
<evidence type="ECO:0000313" key="9">
    <source>
        <dbReference type="Proteomes" id="UP000327013"/>
    </source>
</evidence>
<dbReference type="GO" id="GO:0005524">
    <property type="term" value="F:ATP binding"/>
    <property type="evidence" value="ECO:0007669"/>
    <property type="project" value="UniProtKB-UniRule"/>
</dbReference>
<keyword evidence="4 5" id="KW-0067">ATP-binding</keyword>
<dbReference type="PROSITE" id="PS50011">
    <property type="entry name" value="PROTEIN_KINASE_DOM"/>
    <property type="match status" value="1"/>
</dbReference>
<dbReference type="InterPro" id="IPR052751">
    <property type="entry name" value="Plant_MAPKKK"/>
</dbReference>
<feature type="binding site" evidence="5">
    <location>
        <position position="52"/>
    </location>
    <ligand>
        <name>ATP</name>
        <dbReference type="ChEBI" id="CHEBI:30616"/>
    </ligand>
</feature>
<keyword evidence="2 5" id="KW-0547">Nucleotide-binding</keyword>
<dbReference type="GO" id="GO:0004674">
    <property type="term" value="F:protein serine/threonine kinase activity"/>
    <property type="evidence" value="ECO:0007669"/>
    <property type="project" value="UniProtKB-KW"/>
</dbReference>
<evidence type="ECO:0000259" key="7">
    <source>
        <dbReference type="PROSITE" id="PS50011"/>
    </source>
</evidence>
<keyword evidence="1" id="KW-0808">Transferase</keyword>
<dbReference type="InterPro" id="IPR017441">
    <property type="entry name" value="Protein_kinase_ATP_BS"/>
</dbReference>
<dbReference type="EMBL" id="CM017321">
    <property type="protein sequence ID" value="KAE7998995.1"/>
    <property type="molecule type" value="Genomic_DNA"/>
</dbReference>
<evidence type="ECO:0000256" key="1">
    <source>
        <dbReference type="ARBA" id="ARBA00022679"/>
    </source>
</evidence>